<dbReference type="AlphaFoldDB" id="X1U036"/>
<sequence>MVESNLALEAISSGVGIITDRADFAETYRDIVEIDKNQVIVISPSESSSAAEVISQWVKGRGQNIQSSHQLISYQEYLLANEAIYANILSGH</sequence>
<protein>
    <submittedName>
        <fullName evidence="1">Uncharacterized protein</fullName>
    </submittedName>
</protein>
<reference evidence="1" key="1">
    <citation type="journal article" date="2014" name="Front. Microbiol.">
        <title>High frequency of phylogenetically diverse reductive dehalogenase-homologous genes in deep subseafloor sedimentary metagenomes.</title>
        <authorList>
            <person name="Kawai M."/>
            <person name="Futagami T."/>
            <person name="Toyoda A."/>
            <person name="Takaki Y."/>
            <person name="Nishi S."/>
            <person name="Hori S."/>
            <person name="Arai W."/>
            <person name="Tsubouchi T."/>
            <person name="Morono Y."/>
            <person name="Uchiyama I."/>
            <person name="Ito T."/>
            <person name="Fujiyama A."/>
            <person name="Inagaki F."/>
            <person name="Takami H."/>
        </authorList>
    </citation>
    <scope>NUCLEOTIDE SEQUENCE</scope>
    <source>
        <strain evidence="1">Expedition CK06-06</strain>
    </source>
</reference>
<accession>X1U036</accession>
<organism evidence="1">
    <name type="scientific">marine sediment metagenome</name>
    <dbReference type="NCBI Taxonomy" id="412755"/>
    <lineage>
        <taxon>unclassified sequences</taxon>
        <taxon>metagenomes</taxon>
        <taxon>ecological metagenomes</taxon>
    </lineage>
</organism>
<gene>
    <name evidence="1" type="ORF">S12H4_32791</name>
</gene>
<proteinExistence type="predicted"/>
<name>X1U036_9ZZZZ</name>
<comment type="caution">
    <text evidence="1">The sequence shown here is derived from an EMBL/GenBank/DDBJ whole genome shotgun (WGS) entry which is preliminary data.</text>
</comment>
<evidence type="ECO:0000313" key="1">
    <source>
        <dbReference type="EMBL" id="GAI93195.1"/>
    </source>
</evidence>
<dbReference type="EMBL" id="BARW01019253">
    <property type="protein sequence ID" value="GAI93195.1"/>
    <property type="molecule type" value="Genomic_DNA"/>
</dbReference>